<dbReference type="Proteomes" id="UP001271007">
    <property type="component" value="Unassembled WGS sequence"/>
</dbReference>
<feature type="domain" description="F-box" evidence="1">
    <location>
        <begin position="11"/>
        <end position="44"/>
    </location>
</feature>
<keyword evidence="3" id="KW-1185">Reference proteome</keyword>
<reference evidence="2" key="1">
    <citation type="submission" date="2023-04" db="EMBL/GenBank/DDBJ databases">
        <title>Black Yeasts Isolated from many extreme environments.</title>
        <authorList>
            <person name="Coleine C."/>
            <person name="Stajich J.E."/>
            <person name="Selbmann L."/>
        </authorList>
    </citation>
    <scope>NUCLEOTIDE SEQUENCE</scope>
    <source>
        <strain evidence="2">CCFEE 5312</strain>
    </source>
</reference>
<dbReference type="Pfam" id="PF00646">
    <property type="entry name" value="F-box"/>
    <property type="match status" value="1"/>
</dbReference>
<dbReference type="InterPro" id="IPR001810">
    <property type="entry name" value="F-box_dom"/>
</dbReference>
<comment type="caution">
    <text evidence="2">The sequence shown here is derived from an EMBL/GenBank/DDBJ whole genome shotgun (WGS) entry which is preliminary data.</text>
</comment>
<dbReference type="EMBL" id="JAWDJX010000013">
    <property type="protein sequence ID" value="KAK3054118.1"/>
    <property type="molecule type" value="Genomic_DNA"/>
</dbReference>
<organism evidence="2 3">
    <name type="scientific">Extremus antarcticus</name>
    <dbReference type="NCBI Taxonomy" id="702011"/>
    <lineage>
        <taxon>Eukaryota</taxon>
        <taxon>Fungi</taxon>
        <taxon>Dikarya</taxon>
        <taxon>Ascomycota</taxon>
        <taxon>Pezizomycotina</taxon>
        <taxon>Dothideomycetes</taxon>
        <taxon>Dothideomycetidae</taxon>
        <taxon>Mycosphaerellales</taxon>
        <taxon>Extremaceae</taxon>
        <taxon>Extremus</taxon>
    </lineage>
</organism>
<protein>
    <recommendedName>
        <fullName evidence="1">F-box domain-containing protein</fullName>
    </recommendedName>
</protein>
<dbReference type="InterPro" id="IPR036047">
    <property type="entry name" value="F-box-like_dom_sf"/>
</dbReference>
<evidence type="ECO:0000259" key="1">
    <source>
        <dbReference type="Pfam" id="PF00646"/>
    </source>
</evidence>
<proteinExistence type="predicted"/>
<evidence type="ECO:0000313" key="2">
    <source>
        <dbReference type="EMBL" id="KAK3054118.1"/>
    </source>
</evidence>
<dbReference type="SUPFAM" id="SSF81383">
    <property type="entry name" value="F-box domain"/>
    <property type="match status" value="1"/>
</dbReference>
<name>A0AAJ0DHC5_9PEZI</name>
<dbReference type="AlphaFoldDB" id="A0AAJ0DHC5"/>
<sequence>MAAAQTVFDVYELLENIIIQVPQRDIRKARNVCREWRMLIDRSIPIKKARCLNVIVGDGDDLEEARFRKNAWSMRGDSNAQMLFHFDHDLGGGRAVSSARIHMFVPARLSPLVRAPIGRTLAEIYYGYITDFLHADFGDNGAQYFCEPPVSIAYLELKDEHNRIRHPGYPKVKWCSAFCSLRVSTGVTIKDLVDCATLMLGSSSFPDLQHSVFVTPYLGKIWTGSTWF</sequence>
<dbReference type="Gene3D" id="1.20.1280.50">
    <property type="match status" value="1"/>
</dbReference>
<evidence type="ECO:0000313" key="3">
    <source>
        <dbReference type="Proteomes" id="UP001271007"/>
    </source>
</evidence>
<accession>A0AAJ0DHC5</accession>
<gene>
    <name evidence="2" type="ORF">LTR09_004896</name>
</gene>